<keyword evidence="3 6" id="KW-0812">Transmembrane</keyword>
<feature type="transmembrane region" description="Helical" evidence="6">
    <location>
        <begin position="185"/>
        <end position="207"/>
    </location>
</feature>
<keyword evidence="5 6" id="KW-0472">Membrane</keyword>
<feature type="domain" description="ABC-2 type transporter transmembrane" evidence="7">
    <location>
        <begin position="49"/>
        <end position="263"/>
    </location>
</feature>
<feature type="transmembrane region" description="Helical" evidence="6">
    <location>
        <begin position="148"/>
        <end position="173"/>
    </location>
</feature>
<evidence type="ECO:0000256" key="1">
    <source>
        <dbReference type="ARBA" id="ARBA00004141"/>
    </source>
</evidence>
<feature type="transmembrane region" description="Helical" evidence="6">
    <location>
        <begin position="219"/>
        <end position="238"/>
    </location>
</feature>
<dbReference type="EMBL" id="JABFAA010000001">
    <property type="protein sequence ID" value="MBA0674810.1"/>
    <property type="molecule type" value="Genomic_DNA"/>
</dbReference>
<organism evidence="8 9">
    <name type="scientific">Gossypium aridum</name>
    <name type="common">American cotton</name>
    <name type="synonym">Erioxylum aridum</name>
    <dbReference type="NCBI Taxonomy" id="34290"/>
    <lineage>
        <taxon>Eukaryota</taxon>
        <taxon>Viridiplantae</taxon>
        <taxon>Streptophyta</taxon>
        <taxon>Embryophyta</taxon>
        <taxon>Tracheophyta</taxon>
        <taxon>Spermatophyta</taxon>
        <taxon>Magnoliopsida</taxon>
        <taxon>eudicotyledons</taxon>
        <taxon>Gunneridae</taxon>
        <taxon>Pentapetalae</taxon>
        <taxon>rosids</taxon>
        <taxon>malvids</taxon>
        <taxon>Malvales</taxon>
        <taxon>Malvaceae</taxon>
        <taxon>Malvoideae</taxon>
        <taxon>Gossypium</taxon>
    </lineage>
</organism>
<comment type="subcellular location">
    <subcellularLocation>
        <location evidence="1">Membrane</location>
        <topology evidence="1">Multi-pass membrane protein</topology>
    </subcellularLocation>
</comment>
<dbReference type="Pfam" id="PF01061">
    <property type="entry name" value="ABC2_membrane"/>
    <property type="match status" value="1"/>
</dbReference>
<dbReference type="GO" id="GO:0005886">
    <property type="term" value="C:plasma membrane"/>
    <property type="evidence" value="ECO:0007669"/>
    <property type="project" value="UniProtKB-ARBA"/>
</dbReference>
<keyword evidence="4 6" id="KW-1133">Transmembrane helix</keyword>
<keyword evidence="9" id="KW-1185">Reference proteome</keyword>
<evidence type="ECO:0000256" key="3">
    <source>
        <dbReference type="ARBA" id="ARBA00022692"/>
    </source>
</evidence>
<protein>
    <recommendedName>
        <fullName evidence="7">ABC-2 type transporter transmembrane domain-containing protein</fullName>
    </recommendedName>
</protein>
<evidence type="ECO:0000313" key="8">
    <source>
        <dbReference type="EMBL" id="MBA0674810.1"/>
    </source>
</evidence>
<evidence type="ECO:0000256" key="5">
    <source>
        <dbReference type="ARBA" id="ARBA00023136"/>
    </source>
</evidence>
<reference evidence="8 9" key="1">
    <citation type="journal article" date="2019" name="Genome Biol. Evol.">
        <title>Insights into the evolution of the New World diploid cottons (Gossypium, subgenus Houzingenia) based on genome sequencing.</title>
        <authorList>
            <person name="Grover C.E."/>
            <person name="Arick M.A. 2nd"/>
            <person name="Thrash A."/>
            <person name="Conover J.L."/>
            <person name="Sanders W.S."/>
            <person name="Peterson D.G."/>
            <person name="Frelichowski J.E."/>
            <person name="Scheffler J.A."/>
            <person name="Scheffler B.E."/>
            <person name="Wendel J.F."/>
        </authorList>
    </citation>
    <scope>NUCLEOTIDE SEQUENCE [LARGE SCALE GENOMIC DNA]</scope>
    <source>
        <strain evidence="8">185</strain>
        <tissue evidence="8">Leaf</tissue>
    </source>
</reference>
<feature type="transmembrane region" description="Helical" evidence="6">
    <location>
        <begin position="70"/>
        <end position="88"/>
    </location>
</feature>
<sequence length="324" mass="38001">MLRNNIFPLHNIGNFLSRRNKELVQELRVPAQGSKELHFSTRFSQNRWEQFKACLWKQHLSYWRNPTYNLGRMILAMVSSVLYGALLWNKGQKVDNDQDFFNIMGSTYVFMICIGASNLFSALPIITSQRTIEYRERFVGMYSSKVHSLAQVIIEIPYVFLEATLFLIISYPTVNLYGSAFKVSWYLYNIFCTLLTYKYMGMAIVSLSPTYQMASVFGSYWMTIVNLFSGFLIPQPVLPKWWVWFYWMVPTSWALRGLLTSQYGDINKEIIAFGERKTISTFLENHYGFKHEDLPLTAILLCAYPIFFASIFTYFMAKLNFQRR</sequence>
<proteinExistence type="predicted"/>
<accession>A0A7J8WIW8</accession>
<keyword evidence="2" id="KW-0813">Transport</keyword>
<feature type="transmembrane region" description="Helical" evidence="6">
    <location>
        <begin position="296"/>
        <end position="317"/>
    </location>
</feature>
<feature type="transmembrane region" description="Helical" evidence="6">
    <location>
        <begin position="108"/>
        <end position="127"/>
    </location>
</feature>
<evidence type="ECO:0000256" key="4">
    <source>
        <dbReference type="ARBA" id="ARBA00022989"/>
    </source>
</evidence>
<dbReference type="PANTHER" id="PTHR19241">
    <property type="entry name" value="ATP-BINDING CASSETTE TRANSPORTER"/>
    <property type="match status" value="1"/>
</dbReference>
<evidence type="ECO:0000313" key="9">
    <source>
        <dbReference type="Proteomes" id="UP000593577"/>
    </source>
</evidence>
<dbReference type="GO" id="GO:0140359">
    <property type="term" value="F:ABC-type transporter activity"/>
    <property type="evidence" value="ECO:0007669"/>
    <property type="project" value="InterPro"/>
</dbReference>
<comment type="caution">
    <text evidence="8">The sequence shown here is derived from an EMBL/GenBank/DDBJ whole genome shotgun (WGS) entry which is preliminary data.</text>
</comment>
<evidence type="ECO:0000259" key="7">
    <source>
        <dbReference type="Pfam" id="PF01061"/>
    </source>
</evidence>
<dbReference type="Proteomes" id="UP000593577">
    <property type="component" value="Unassembled WGS sequence"/>
</dbReference>
<dbReference type="AlphaFoldDB" id="A0A7J8WIW8"/>
<dbReference type="InterPro" id="IPR013525">
    <property type="entry name" value="ABC2_TM"/>
</dbReference>
<evidence type="ECO:0000256" key="2">
    <source>
        <dbReference type="ARBA" id="ARBA00022448"/>
    </source>
</evidence>
<gene>
    <name evidence="8" type="ORF">Goari_016385</name>
</gene>
<evidence type="ECO:0000256" key="6">
    <source>
        <dbReference type="SAM" id="Phobius"/>
    </source>
</evidence>
<name>A0A7J8WIW8_GOSAI</name>